<sequence length="248" mass="26503">MSRRGMIVTILVIGAALAVFFLRSNKEAADILSPAAEVSSPSEETTQNAVAKSAQNPRDSISSSTFETTSSSSNPAGPPPRGARSADRPLGGKKSYNTQGAKLVEDPAFAGTAWKIWSGVSAYPKTQGEPSGNRLGEVNGYFLVTEGQVNSAENFDPAKPLVVLRTDLNTAGVVTGMFAVVLEEGASADFLSQSSQLKLVSSFPNIQTYYVTSSEVPFSLKGLQEALREAPEVKEVKMEILDRQYEKF</sequence>
<name>A0A150WS56_BDEBC</name>
<proteinExistence type="predicted"/>
<accession>A0A150WS56</accession>
<evidence type="ECO:0000313" key="3">
    <source>
        <dbReference type="EMBL" id="KYG67035.1"/>
    </source>
</evidence>
<reference evidence="3 4" key="1">
    <citation type="submission" date="2016-03" db="EMBL/GenBank/DDBJ databases">
        <authorList>
            <person name="Ploux O."/>
        </authorList>
    </citation>
    <scope>NUCLEOTIDE SEQUENCE [LARGE SCALE GENOMIC DNA]</scope>
    <source>
        <strain evidence="3 4">R0</strain>
    </source>
</reference>
<dbReference type="RefSeq" id="WP_061834612.1">
    <property type="nucleotide sequence ID" value="NZ_LUKE01000001.1"/>
</dbReference>
<dbReference type="InterPro" id="IPR040536">
    <property type="entry name" value="ASPCH"/>
</dbReference>
<dbReference type="EMBL" id="LUKE01000001">
    <property type="protein sequence ID" value="KYG67035.1"/>
    <property type="molecule type" value="Genomic_DNA"/>
</dbReference>
<feature type="compositionally biased region" description="Low complexity" evidence="1">
    <location>
        <begin position="34"/>
        <end position="44"/>
    </location>
</feature>
<evidence type="ECO:0000259" key="2">
    <source>
        <dbReference type="Pfam" id="PF18492"/>
    </source>
</evidence>
<evidence type="ECO:0000313" key="4">
    <source>
        <dbReference type="Proteomes" id="UP000075320"/>
    </source>
</evidence>
<dbReference type="AlphaFoldDB" id="A0A150WS56"/>
<dbReference type="OrthoDB" id="9342551at2"/>
<gene>
    <name evidence="3" type="ORF">AZI86_08445</name>
</gene>
<keyword evidence="4" id="KW-1185">Reference proteome</keyword>
<organism evidence="3 4">
    <name type="scientific">Bdellovibrio bacteriovorus</name>
    <dbReference type="NCBI Taxonomy" id="959"/>
    <lineage>
        <taxon>Bacteria</taxon>
        <taxon>Pseudomonadati</taxon>
        <taxon>Bdellovibrionota</taxon>
        <taxon>Bdellovibrionia</taxon>
        <taxon>Bdellovibrionales</taxon>
        <taxon>Pseudobdellovibrionaceae</taxon>
        <taxon>Bdellovibrio</taxon>
    </lineage>
</organism>
<evidence type="ECO:0000256" key="1">
    <source>
        <dbReference type="SAM" id="MobiDB-lite"/>
    </source>
</evidence>
<protein>
    <recommendedName>
        <fullName evidence="2">ASP external chaperone domain-containing protein</fullName>
    </recommendedName>
</protein>
<comment type="caution">
    <text evidence="3">The sequence shown here is derived from an EMBL/GenBank/DDBJ whole genome shotgun (WGS) entry which is preliminary data.</text>
</comment>
<dbReference type="Pfam" id="PF18492">
    <property type="entry name" value="ORF_2_N"/>
    <property type="match status" value="1"/>
</dbReference>
<feature type="region of interest" description="Disordered" evidence="1">
    <location>
        <begin position="34"/>
        <end position="97"/>
    </location>
</feature>
<feature type="domain" description="ASP external chaperone" evidence="2">
    <location>
        <begin position="169"/>
        <end position="243"/>
    </location>
</feature>
<dbReference type="Proteomes" id="UP000075320">
    <property type="component" value="Unassembled WGS sequence"/>
</dbReference>
<feature type="compositionally biased region" description="Low complexity" evidence="1">
    <location>
        <begin position="60"/>
        <end position="75"/>
    </location>
</feature>
<feature type="compositionally biased region" description="Polar residues" evidence="1">
    <location>
        <begin position="45"/>
        <end position="59"/>
    </location>
</feature>